<evidence type="ECO:0008006" key="4">
    <source>
        <dbReference type="Google" id="ProtNLM"/>
    </source>
</evidence>
<evidence type="ECO:0000313" key="3">
    <source>
        <dbReference type="Proteomes" id="UP000066042"/>
    </source>
</evidence>
<evidence type="ECO:0000256" key="1">
    <source>
        <dbReference type="SAM" id="Coils"/>
    </source>
</evidence>
<sequence length="358" mass="41941">MLEVIVLIAITIALAYYVRDKTNAVVSQYFDLRQRIESHEEKTMETINSFRKQLDNLVGEINRLKNSLGQLKNLDESAHSWKIKQISEKISQLEKKIKNQERINTKLTYELGSLEQKVSRIEAEFENLKEDVASSLREDILRDLQEEIEKLEELIENRKDRELKEFLEMLTAAISLEPETVQKGLLDIKKGILSLRDLAKVYVLTGKGVEKFNELRDSLVKLLRNMRKLAVISVPEDEVYSKFNDIIVRVKRLELPMKIQKEDSQKELTPEKSFIRIHKETYGIIQELEDIAKLVNTPIPVTPIEKEFYDKLKEQFEELKKLEDQINQLMLRINKSESSSKSQTREDEIEKLLKELNL</sequence>
<reference evidence="2 3" key="1">
    <citation type="journal article" date="2016" name="Genome Announc.">
        <title>Complete genome sequence of the hyperthermophilic and piezophilic archaeon Thermococcus barophilus Ch5, capable of growth at the expense of hydrogenogenesis from carbon monoxide and formate.</title>
        <authorList>
            <person name="Oger P."/>
            <person name="Sokolova T.G."/>
            <person name="Kozhevnikova D.A."/>
            <person name="Taranov E.A."/>
            <person name="Vannier P."/>
            <person name="Lee H.S."/>
            <person name="Kwon K.K."/>
            <person name="Kang S.G."/>
            <person name="Lee J.H."/>
            <person name="Bonch-Osmolovskaya E.A."/>
            <person name="Lebedinsky A.V."/>
        </authorList>
    </citation>
    <scope>NUCLEOTIDE SEQUENCE [LARGE SCALE GENOMIC DNA]</scope>
    <source>
        <strain evidence="3">Ch5</strain>
    </source>
</reference>
<name>A0A0S1XC70_THEBA</name>
<accession>A0A0S1XC70</accession>
<dbReference type="EMBL" id="CP013050">
    <property type="protein sequence ID" value="ALM75351.1"/>
    <property type="molecule type" value="Genomic_DNA"/>
</dbReference>
<dbReference type="Proteomes" id="UP000066042">
    <property type="component" value="Chromosome"/>
</dbReference>
<feature type="coiled-coil region" evidence="1">
    <location>
        <begin position="47"/>
        <end position="164"/>
    </location>
</feature>
<keyword evidence="1" id="KW-0175">Coiled coil</keyword>
<evidence type="ECO:0000313" key="2">
    <source>
        <dbReference type="EMBL" id="ALM75351.1"/>
    </source>
</evidence>
<dbReference type="Gene3D" id="1.20.5.340">
    <property type="match status" value="1"/>
</dbReference>
<proteinExistence type="predicted"/>
<dbReference type="RefSeq" id="WP_056934012.1">
    <property type="nucleotide sequence ID" value="NZ_CP013050.1"/>
</dbReference>
<feature type="coiled-coil region" evidence="1">
    <location>
        <begin position="305"/>
        <end position="339"/>
    </location>
</feature>
<gene>
    <name evidence="2" type="ORF">TBCH5v1_1434</name>
</gene>
<dbReference type="PATRIC" id="fig|55802.8.peg.1412"/>
<protein>
    <recommendedName>
        <fullName evidence="4">DNA double-strand break repair Rad50 ATPase</fullName>
    </recommendedName>
</protein>
<dbReference type="GeneID" id="26136680"/>
<dbReference type="STRING" id="55802.TBCH5v1_1434"/>
<organism evidence="2 3">
    <name type="scientific">Thermococcus barophilus</name>
    <dbReference type="NCBI Taxonomy" id="55802"/>
    <lineage>
        <taxon>Archaea</taxon>
        <taxon>Methanobacteriati</taxon>
        <taxon>Methanobacteriota</taxon>
        <taxon>Thermococci</taxon>
        <taxon>Thermococcales</taxon>
        <taxon>Thermococcaceae</taxon>
        <taxon>Thermococcus</taxon>
    </lineage>
</organism>
<dbReference type="AlphaFoldDB" id="A0A0S1XC70"/>